<evidence type="ECO:0000313" key="6">
    <source>
        <dbReference type="RefSeq" id="XP_004705563.4"/>
    </source>
</evidence>
<comment type="subcellular location">
    <subcellularLocation>
        <location evidence="1">Cytoplasm</location>
        <location evidence="1">Cytosol</location>
    </subcellularLocation>
</comment>
<dbReference type="Proteomes" id="UP000694863">
    <property type="component" value="Unplaced"/>
</dbReference>
<dbReference type="Gene3D" id="3.10.20.90">
    <property type="entry name" value="Phosphatidylinositol 3-kinase Catalytic Subunit, Chain A, domain 1"/>
    <property type="match status" value="2"/>
</dbReference>
<keyword evidence="2" id="KW-0963">Cytoplasm</keyword>
<evidence type="ECO:0000256" key="1">
    <source>
        <dbReference type="ARBA" id="ARBA00004514"/>
    </source>
</evidence>
<sequence length="213" mass="23288">MKSKGCREGGCVRGGESQEPANSSVAAEHPALESTAMSWSLTVKMLTGQEISVSLTESMLLSDLKQQVSKKMGVPAFQLRLAHPKGKVLEDGVPLVKQGLGPGSVVVLIVENSKSMNILVHNNKGRSKAYSIHLTDTVAQLKQQISEQEHVQTDLFRLSFDGKPMENQERLGEYGLTPDCTVFMNLGLRGGGDTWRGTWRGVSTLRLVRIQQQ</sequence>
<evidence type="ECO:0000313" key="5">
    <source>
        <dbReference type="Proteomes" id="UP000694863"/>
    </source>
</evidence>
<dbReference type="InterPro" id="IPR047154">
    <property type="entry name" value="UBL4A-like"/>
</dbReference>
<feature type="region of interest" description="Disordered" evidence="3">
    <location>
        <begin position="1"/>
        <end position="29"/>
    </location>
</feature>
<dbReference type="PANTHER" id="PTHR46555:SF1">
    <property type="entry name" value="UBIQUITIN-LIKE PROTEIN 4A"/>
    <property type="match status" value="1"/>
</dbReference>
<dbReference type="SUPFAM" id="SSF54236">
    <property type="entry name" value="Ubiquitin-like"/>
    <property type="match status" value="2"/>
</dbReference>
<dbReference type="InterPro" id="IPR000626">
    <property type="entry name" value="Ubiquitin-like_dom"/>
</dbReference>
<feature type="domain" description="Ubiquitin-like" evidence="4">
    <location>
        <begin position="39"/>
        <end position="115"/>
    </location>
</feature>
<keyword evidence="5" id="KW-1185">Reference proteome</keyword>
<dbReference type="PANTHER" id="PTHR46555">
    <property type="entry name" value="UBIQUITIN-LIKE PROTEIN 4A"/>
    <property type="match status" value="1"/>
</dbReference>
<dbReference type="Pfam" id="PF00240">
    <property type="entry name" value="ubiquitin"/>
    <property type="match status" value="2"/>
</dbReference>
<evidence type="ECO:0000256" key="2">
    <source>
        <dbReference type="ARBA" id="ARBA00022490"/>
    </source>
</evidence>
<proteinExistence type="predicted"/>
<dbReference type="GeneID" id="101642978"/>
<dbReference type="PROSITE" id="PS50053">
    <property type="entry name" value="UBIQUITIN_2"/>
    <property type="match status" value="2"/>
</dbReference>
<gene>
    <name evidence="6" type="primary">ISG15</name>
</gene>
<dbReference type="SMART" id="SM00213">
    <property type="entry name" value="UBQ"/>
    <property type="match status" value="2"/>
</dbReference>
<feature type="domain" description="Ubiquitin-like" evidence="4">
    <location>
        <begin position="116"/>
        <end position="191"/>
    </location>
</feature>
<protein>
    <submittedName>
        <fullName evidence="6">Ubiquitin-like protein ISG15</fullName>
    </submittedName>
</protein>
<name>A0ABM0IQN7_ECHTE</name>
<dbReference type="RefSeq" id="XP_004705563.4">
    <property type="nucleotide sequence ID" value="XM_004705506.4"/>
</dbReference>
<evidence type="ECO:0000259" key="4">
    <source>
        <dbReference type="PROSITE" id="PS50053"/>
    </source>
</evidence>
<reference evidence="6" key="1">
    <citation type="submission" date="2025-08" db="UniProtKB">
        <authorList>
            <consortium name="RefSeq"/>
        </authorList>
    </citation>
    <scope>IDENTIFICATION</scope>
</reference>
<evidence type="ECO:0000256" key="3">
    <source>
        <dbReference type="SAM" id="MobiDB-lite"/>
    </source>
</evidence>
<dbReference type="InterPro" id="IPR029071">
    <property type="entry name" value="Ubiquitin-like_domsf"/>
</dbReference>
<organism evidence="5 6">
    <name type="scientific">Echinops telfairi</name>
    <name type="common">Lesser hedgehog tenrec</name>
    <dbReference type="NCBI Taxonomy" id="9371"/>
    <lineage>
        <taxon>Eukaryota</taxon>
        <taxon>Metazoa</taxon>
        <taxon>Chordata</taxon>
        <taxon>Craniata</taxon>
        <taxon>Vertebrata</taxon>
        <taxon>Euteleostomi</taxon>
        <taxon>Mammalia</taxon>
        <taxon>Eutheria</taxon>
        <taxon>Afrotheria</taxon>
        <taxon>Tenrecidae</taxon>
        <taxon>Tenrecinae</taxon>
        <taxon>Echinops</taxon>
    </lineage>
</organism>
<accession>A0ABM0IQN7</accession>